<dbReference type="PROSITE" id="PS50109">
    <property type="entry name" value="HIS_KIN"/>
    <property type="match status" value="1"/>
</dbReference>
<dbReference type="PRINTS" id="PR00344">
    <property type="entry name" value="BCTRLSENSOR"/>
</dbReference>
<dbReference type="InterPro" id="IPR003594">
    <property type="entry name" value="HATPase_dom"/>
</dbReference>
<dbReference type="GO" id="GO:0000155">
    <property type="term" value="F:phosphorelay sensor kinase activity"/>
    <property type="evidence" value="ECO:0007669"/>
    <property type="project" value="InterPro"/>
</dbReference>
<dbReference type="CDD" id="cd00082">
    <property type="entry name" value="HisKA"/>
    <property type="match status" value="1"/>
</dbReference>
<evidence type="ECO:0000256" key="5">
    <source>
        <dbReference type="ARBA" id="ARBA00022679"/>
    </source>
</evidence>
<evidence type="ECO:0000256" key="4">
    <source>
        <dbReference type="ARBA" id="ARBA00022553"/>
    </source>
</evidence>
<dbReference type="InterPro" id="IPR005467">
    <property type="entry name" value="His_kinase_dom"/>
</dbReference>
<evidence type="ECO:0000259" key="9">
    <source>
        <dbReference type="PROSITE" id="PS50109"/>
    </source>
</evidence>
<name>A0A538S6E8_UNCEI</name>
<keyword evidence="8" id="KW-0812">Transmembrane</keyword>
<keyword evidence="8" id="KW-0472">Membrane</keyword>
<dbReference type="Pfam" id="PF00512">
    <property type="entry name" value="HisKA"/>
    <property type="match status" value="1"/>
</dbReference>
<dbReference type="SUPFAM" id="SSF55874">
    <property type="entry name" value="ATPase domain of HSP90 chaperone/DNA topoisomerase II/histidine kinase"/>
    <property type="match status" value="1"/>
</dbReference>
<evidence type="ECO:0000313" key="11">
    <source>
        <dbReference type="EMBL" id="TMQ46931.1"/>
    </source>
</evidence>
<keyword evidence="8" id="KW-1133">Transmembrane helix</keyword>
<feature type="transmembrane region" description="Helical" evidence="8">
    <location>
        <begin position="6"/>
        <end position="25"/>
    </location>
</feature>
<evidence type="ECO:0000259" key="10">
    <source>
        <dbReference type="PROSITE" id="PS50885"/>
    </source>
</evidence>
<protein>
    <recommendedName>
        <fullName evidence="3">histidine kinase</fullName>
        <ecNumber evidence="3">2.7.13.3</ecNumber>
    </recommendedName>
</protein>
<reference evidence="11 12" key="1">
    <citation type="journal article" date="2019" name="Nat. Microbiol.">
        <title>Mediterranean grassland soil C-N compound turnover is dependent on rainfall and depth, and is mediated by genomically divergent microorganisms.</title>
        <authorList>
            <person name="Diamond S."/>
            <person name="Andeer P.F."/>
            <person name="Li Z."/>
            <person name="Crits-Christoph A."/>
            <person name="Burstein D."/>
            <person name="Anantharaman K."/>
            <person name="Lane K.R."/>
            <person name="Thomas B.C."/>
            <person name="Pan C."/>
            <person name="Northen T.R."/>
            <person name="Banfield J.F."/>
        </authorList>
    </citation>
    <scope>NUCLEOTIDE SEQUENCE [LARGE SCALE GENOMIC DNA]</scope>
    <source>
        <strain evidence="11">WS_3</strain>
    </source>
</reference>
<feature type="transmembrane region" description="Helical" evidence="8">
    <location>
        <begin position="167"/>
        <end position="190"/>
    </location>
</feature>
<gene>
    <name evidence="11" type="ORF">E6K73_14430</name>
</gene>
<keyword evidence="4" id="KW-0597">Phosphoprotein</keyword>
<organism evidence="11 12">
    <name type="scientific">Eiseniibacteriota bacterium</name>
    <dbReference type="NCBI Taxonomy" id="2212470"/>
    <lineage>
        <taxon>Bacteria</taxon>
        <taxon>Candidatus Eiseniibacteriota</taxon>
    </lineage>
</organism>
<dbReference type="EC" id="2.7.13.3" evidence="3"/>
<dbReference type="SUPFAM" id="SSF158472">
    <property type="entry name" value="HAMP domain-like"/>
    <property type="match status" value="1"/>
</dbReference>
<dbReference type="EMBL" id="VBOT01000214">
    <property type="protein sequence ID" value="TMQ46931.1"/>
    <property type="molecule type" value="Genomic_DNA"/>
</dbReference>
<feature type="coiled-coil region" evidence="7">
    <location>
        <begin position="235"/>
        <end position="262"/>
    </location>
</feature>
<evidence type="ECO:0000256" key="8">
    <source>
        <dbReference type="SAM" id="Phobius"/>
    </source>
</evidence>
<dbReference type="InterPro" id="IPR003661">
    <property type="entry name" value="HisK_dim/P_dom"/>
</dbReference>
<dbReference type="PANTHER" id="PTHR43065:SF42">
    <property type="entry name" value="TWO-COMPONENT SENSOR PPRA"/>
    <property type="match status" value="1"/>
</dbReference>
<proteinExistence type="predicted"/>
<dbReference type="Pfam" id="PF00672">
    <property type="entry name" value="HAMP"/>
    <property type="match status" value="1"/>
</dbReference>
<comment type="subcellular location">
    <subcellularLocation>
        <location evidence="2">Membrane</location>
    </subcellularLocation>
</comment>
<dbReference type="SMART" id="SM00304">
    <property type="entry name" value="HAMP"/>
    <property type="match status" value="1"/>
</dbReference>
<evidence type="ECO:0000256" key="6">
    <source>
        <dbReference type="ARBA" id="ARBA00022777"/>
    </source>
</evidence>
<evidence type="ECO:0000313" key="12">
    <source>
        <dbReference type="Proteomes" id="UP000320184"/>
    </source>
</evidence>
<evidence type="ECO:0000256" key="2">
    <source>
        <dbReference type="ARBA" id="ARBA00004370"/>
    </source>
</evidence>
<dbReference type="Pfam" id="PF02518">
    <property type="entry name" value="HATPase_c"/>
    <property type="match status" value="1"/>
</dbReference>
<dbReference type="Gene3D" id="3.30.565.10">
    <property type="entry name" value="Histidine kinase-like ATPase, C-terminal domain"/>
    <property type="match status" value="1"/>
</dbReference>
<sequence length="505" mass="55381">MKIGIRLTIALAVPVAALVALFGLLQERANRVRFQAEMLREGRTIARTVQLALQYALRDSQLQDVQQLADEITGYERVLGLRLLHPDGSPRYESASLRKYPAVPPRTLAEVLRTHRMAEIHLRFDRGPVVAYVVPLFGPSGSVLGVAEVLQLESFIEDEIRASRKEIAALSAVMIAAVAAILFLITRVGVERPIEELVRSFREVGKGEPSSPLTVHRGDEFGRLAEAYNAMCARLDETRKSLLAEQEERRRMEASLREAERMASIGRFAAGLAHEIGTPLNVISGRAEALLRKGGVGEPGERHLRVITMQIERIARIVRGMLDFARPRELCLVSTAPHEMLSKVLELMEPRFEQAGIRLETRVPAELPRIAADGDQLHEVFLNLATNAADAMPGGGVLGVTAERVERRRPEGGGESLPFLAVTFEDSGCGIRPEHVGRVFDPFFTTKEVGHGTGLGLSVSYAIVREHGGWIEVESEVGRGTRATVFIPLRPERVAPASPAAAPIS</sequence>
<dbReference type="AlphaFoldDB" id="A0A538S6E8"/>
<comment type="caution">
    <text evidence="11">The sequence shown here is derived from an EMBL/GenBank/DDBJ whole genome shotgun (WGS) entry which is preliminary data.</text>
</comment>
<dbReference type="SUPFAM" id="SSF47384">
    <property type="entry name" value="Homodimeric domain of signal transducing histidine kinase"/>
    <property type="match status" value="1"/>
</dbReference>
<dbReference type="InterPro" id="IPR003660">
    <property type="entry name" value="HAMP_dom"/>
</dbReference>
<evidence type="ECO:0000256" key="7">
    <source>
        <dbReference type="SAM" id="Coils"/>
    </source>
</evidence>
<dbReference type="InterPro" id="IPR036097">
    <property type="entry name" value="HisK_dim/P_sf"/>
</dbReference>
<evidence type="ECO:0000256" key="1">
    <source>
        <dbReference type="ARBA" id="ARBA00000085"/>
    </source>
</evidence>
<dbReference type="SMART" id="SM00388">
    <property type="entry name" value="HisKA"/>
    <property type="match status" value="1"/>
</dbReference>
<dbReference type="GO" id="GO:0016020">
    <property type="term" value="C:membrane"/>
    <property type="evidence" value="ECO:0007669"/>
    <property type="project" value="UniProtKB-SubCell"/>
</dbReference>
<dbReference type="Gene3D" id="6.10.340.10">
    <property type="match status" value="1"/>
</dbReference>
<dbReference type="PROSITE" id="PS50885">
    <property type="entry name" value="HAMP"/>
    <property type="match status" value="1"/>
</dbReference>
<dbReference type="Proteomes" id="UP000320184">
    <property type="component" value="Unassembled WGS sequence"/>
</dbReference>
<dbReference type="InterPro" id="IPR036890">
    <property type="entry name" value="HATPase_C_sf"/>
</dbReference>
<keyword evidence="5" id="KW-0808">Transferase</keyword>
<feature type="domain" description="HAMP" evidence="10">
    <location>
        <begin position="188"/>
        <end position="240"/>
    </location>
</feature>
<comment type="catalytic activity">
    <reaction evidence="1">
        <text>ATP + protein L-histidine = ADP + protein N-phospho-L-histidine.</text>
        <dbReference type="EC" id="2.7.13.3"/>
    </reaction>
</comment>
<dbReference type="Gene3D" id="1.10.287.130">
    <property type="match status" value="1"/>
</dbReference>
<dbReference type="CDD" id="cd06225">
    <property type="entry name" value="HAMP"/>
    <property type="match status" value="1"/>
</dbReference>
<feature type="domain" description="Histidine kinase" evidence="9">
    <location>
        <begin position="271"/>
        <end position="491"/>
    </location>
</feature>
<dbReference type="InterPro" id="IPR004358">
    <property type="entry name" value="Sig_transdc_His_kin-like_C"/>
</dbReference>
<dbReference type="PANTHER" id="PTHR43065">
    <property type="entry name" value="SENSOR HISTIDINE KINASE"/>
    <property type="match status" value="1"/>
</dbReference>
<keyword evidence="7" id="KW-0175">Coiled coil</keyword>
<accession>A0A538S6E8</accession>
<dbReference type="SMART" id="SM00387">
    <property type="entry name" value="HATPase_c"/>
    <property type="match status" value="1"/>
</dbReference>
<keyword evidence="6" id="KW-0418">Kinase</keyword>
<evidence type="ECO:0000256" key="3">
    <source>
        <dbReference type="ARBA" id="ARBA00012438"/>
    </source>
</evidence>